<organism evidence="11 12">
    <name type="scientific">Vibrio jasicida</name>
    <dbReference type="NCBI Taxonomy" id="766224"/>
    <lineage>
        <taxon>Bacteria</taxon>
        <taxon>Pseudomonadati</taxon>
        <taxon>Pseudomonadota</taxon>
        <taxon>Gammaproteobacteria</taxon>
        <taxon>Vibrionales</taxon>
        <taxon>Vibrionaceae</taxon>
        <taxon>Vibrio</taxon>
    </lineage>
</organism>
<feature type="region of interest" description="LT domain" evidence="8">
    <location>
        <begin position="285"/>
        <end position="533"/>
    </location>
</feature>
<name>A0AAU9QG55_9VIBR</name>
<dbReference type="PANTHER" id="PTHR35936:SF32">
    <property type="entry name" value="MEMBRANE-BOUND LYTIC MUREIN TRANSGLYCOSYLASE F"/>
    <property type="match status" value="1"/>
</dbReference>
<evidence type="ECO:0000256" key="4">
    <source>
        <dbReference type="ARBA" id="ARBA00023136"/>
    </source>
</evidence>
<comment type="similarity">
    <text evidence="1">Belongs to the transglycosylase Slt family.</text>
</comment>
<dbReference type="SMART" id="SM00062">
    <property type="entry name" value="PBPb"/>
    <property type="match status" value="1"/>
</dbReference>
<gene>
    <name evidence="8 11" type="primary">mltF</name>
    <name evidence="11" type="ORF">THF1A12_110110</name>
</gene>
<keyword evidence="7 8" id="KW-0961">Cell wall biogenesis/degradation</keyword>
<dbReference type="GO" id="GO:0008933">
    <property type="term" value="F:peptidoglycan lytic transglycosylase activity"/>
    <property type="evidence" value="ECO:0007669"/>
    <property type="project" value="UniProtKB-UniRule"/>
</dbReference>
<dbReference type="PANTHER" id="PTHR35936">
    <property type="entry name" value="MEMBRANE-BOUND LYTIC MUREIN TRANSGLYCOSYLASE F"/>
    <property type="match status" value="1"/>
</dbReference>
<dbReference type="GO" id="GO:0009279">
    <property type="term" value="C:cell outer membrane"/>
    <property type="evidence" value="ECO:0007669"/>
    <property type="project" value="UniProtKB-SubCell"/>
</dbReference>
<evidence type="ECO:0000259" key="10">
    <source>
        <dbReference type="SMART" id="SM00062"/>
    </source>
</evidence>
<dbReference type="RefSeq" id="WP_039975395.1">
    <property type="nucleotide sequence ID" value="NZ_BBKZ01000002.1"/>
</dbReference>
<dbReference type="InterPro" id="IPR023703">
    <property type="entry name" value="MltF"/>
</dbReference>
<dbReference type="EC" id="4.2.2.n1" evidence="8"/>
<dbReference type="FunFam" id="1.10.530.10:FF:000003">
    <property type="entry name" value="Membrane-bound lytic murein transglycosylase F"/>
    <property type="match status" value="1"/>
</dbReference>
<dbReference type="Pfam" id="PF01464">
    <property type="entry name" value="SLT"/>
    <property type="match status" value="1"/>
</dbReference>
<dbReference type="InterPro" id="IPR001638">
    <property type="entry name" value="Solute-binding_3/MltF_N"/>
</dbReference>
<evidence type="ECO:0000256" key="6">
    <source>
        <dbReference type="ARBA" id="ARBA00023239"/>
    </source>
</evidence>
<dbReference type="InterPro" id="IPR023346">
    <property type="entry name" value="Lysozyme-like_dom_sf"/>
</dbReference>
<dbReference type="AlphaFoldDB" id="A0AAU9QG55"/>
<comment type="subcellular location">
    <subcellularLocation>
        <location evidence="8">Cell outer membrane</location>
        <topology evidence="8">Peripheral membrane protein</topology>
    </subcellularLocation>
    <text evidence="8">Attached to the inner leaflet of the outer membrane.</text>
</comment>
<dbReference type="HAMAP" id="MF_02016">
    <property type="entry name" value="MltF"/>
    <property type="match status" value="1"/>
</dbReference>
<comment type="caution">
    <text evidence="8">Lacks conserved residue(s) required for the propagation of feature annotation.</text>
</comment>
<dbReference type="SUPFAM" id="SSF53850">
    <property type="entry name" value="Periplasmic binding protein-like II"/>
    <property type="match status" value="1"/>
</dbReference>
<keyword evidence="3 8" id="KW-0732">Signal</keyword>
<comment type="function">
    <text evidence="8">Murein-degrading enzyme that degrades murein glycan strands and insoluble, high-molecular weight murein sacculi, with the concomitant formation of a 1,6-anhydromuramoyl product. Lytic transglycosylases (LTs) play an integral role in the metabolism of the peptidoglycan (PG) sacculus. Their lytic action creates space within the PG sacculus to allow for its expansion as well as for the insertion of various structures such as secretion systems and flagella.</text>
</comment>
<dbReference type="Pfam" id="PF00497">
    <property type="entry name" value="SBP_bac_3"/>
    <property type="match status" value="1"/>
</dbReference>
<sequence>MQISQFNRLKRSALLFASVLLLSACQIESEPKSEFEQIQERGVLRVGTLNNQLSYYIGPDGPAGLDYELARKFAEQLGVKLEIRPAFRQADLFPALKKGDIDIIATGLNQTSEAVQRFRPGPAYYYVSQQVVYKKGQLRPRDINQLINYQAKKDSNAEEGSNAGAETLQIVEQSQFVPTLTALQKQYPDFQFEIVGDADTRDLLKHVSTGELRFTVTDSVELSLAQRLYPDLALAFELTEDQPVSWFTRRSEDESFYAMLIEFFGNIKQSGELATLEEKYIGHIEAFDYVDTRAFIRALDNTLPKWAPLFQKYSEEFDWRLIAALAYQESHWKPKAKSPTGVRGMMMLTLPTAKSVGVTDRLDPEQSVRGGVEYLRRIVARVPDSINEHEKIWFALASYNVGYGHMMDARRLTKAQGGDPNAWADVKERLPLLRQKRFYSQTRYGYARGDEARNYVENIRRYYQSIIGHVSQKPAIDEDTEDLQVIPPLSPDLLTSGAVETLAEQVSGAVETTPSTEASPTQNAEQTPNPKEE</sequence>
<dbReference type="InterPro" id="IPR000189">
    <property type="entry name" value="Transglyc_AS"/>
</dbReference>
<dbReference type="NCBIfam" id="NF008112">
    <property type="entry name" value="PRK10859.1"/>
    <property type="match status" value="1"/>
</dbReference>
<dbReference type="Gene3D" id="1.10.530.10">
    <property type="match status" value="1"/>
</dbReference>
<dbReference type="EMBL" id="CAKMUD010000013">
    <property type="protein sequence ID" value="CAH1571409.1"/>
    <property type="molecule type" value="Genomic_DNA"/>
</dbReference>
<accession>A0AAU9QG55</accession>
<proteinExistence type="inferred from homology"/>
<evidence type="ECO:0000256" key="1">
    <source>
        <dbReference type="ARBA" id="ARBA00007734"/>
    </source>
</evidence>
<keyword evidence="6 8" id="KW-0456">Lyase</keyword>
<comment type="similarity">
    <text evidence="8">In the C-terminal section; belongs to the transglycosylase Slt family.</text>
</comment>
<protein>
    <recommendedName>
        <fullName evidence="8">Membrane-bound lytic murein transglycosylase F</fullName>
        <ecNumber evidence="8">4.2.2.n1</ecNumber>
    </recommendedName>
    <alternativeName>
        <fullName evidence="8">Murein lyase F</fullName>
    </alternativeName>
</protein>
<reference evidence="11" key="1">
    <citation type="submission" date="2022-01" db="EMBL/GenBank/DDBJ databases">
        <authorList>
            <person name="Lagorce A."/>
        </authorList>
    </citation>
    <scope>NUCLEOTIDE SEQUENCE</scope>
    <source>
        <strain evidence="11">Th15_F1_A12</strain>
    </source>
</reference>
<evidence type="ECO:0000256" key="3">
    <source>
        <dbReference type="ARBA" id="ARBA00022729"/>
    </source>
</evidence>
<evidence type="ECO:0000256" key="8">
    <source>
        <dbReference type="HAMAP-Rule" id="MF_02016"/>
    </source>
</evidence>
<dbReference type="GO" id="GO:0009253">
    <property type="term" value="P:peptidoglycan catabolic process"/>
    <property type="evidence" value="ECO:0007669"/>
    <property type="project" value="TreeGrafter"/>
</dbReference>
<feature type="compositionally biased region" description="Polar residues" evidence="9">
    <location>
        <begin position="510"/>
        <end position="533"/>
    </location>
</feature>
<dbReference type="GO" id="GO:0071555">
    <property type="term" value="P:cell wall organization"/>
    <property type="evidence" value="ECO:0007669"/>
    <property type="project" value="UniProtKB-KW"/>
</dbReference>
<dbReference type="SUPFAM" id="SSF53955">
    <property type="entry name" value="Lysozyme-like"/>
    <property type="match status" value="1"/>
</dbReference>
<dbReference type="CDD" id="cd01009">
    <property type="entry name" value="PBP2_YfhD_N"/>
    <property type="match status" value="1"/>
</dbReference>
<feature type="active site" evidence="8">
    <location>
        <position position="329"/>
    </location>
</feature>
<dbReference type="PROSITE" id="PS00922">
    <property type="entry name" value="TRANSGLYCOSYLASE"/>
    <property type="match status" value="1"/>
</dbReference>
<comment type="similarity">
    <text evidence="2">Belongs to the bacterial solute-binding protein 3 family.</text>
</comment>
<evidence type="ECO:0000256" key="2">
    <source>
        <dbReference type="ARBA" id="ARBA00010333"/>
    </source>
</evidence>
<comment type="caution">
    <text evidence="11">The sequence shown here is derived from an EMBL/GenBank/DDBJ whole genome shotgun (WGS) entry which is preliminary data.</text>
</comment>
<dbReference type="Proteomes" id="UP001295462">
    <property type="component" value="Unassembled WGS sequence"/>
</dbReference>
<evidence type="ECO:0000256" key="7">
    <source>
        <dbReference type="ARBA" id="ARBA00023316"/>
    </source>
</evidence>
<feature type="domain" description="Solute-binding protein family 3/N-terminal" evidence="10">
    <location>
        <begin position="43"/>
        <end position="284"/>
    </location>
</feature>
<evidence type="ECO:0000256" key="5">
    <source>
        <dbReference type="ARBA" id="ARBA00023237"/>
    </source>
</evidence>
<feature type="region of interest" description="Disordered" evidence="9">
    <location>
        <begin position="500"/>
        <end position="533"/>
    </location>
</feature>
<keyword evidence="4 8" id="KW-0472">Membrane</keyword>
<dbReference type="CDD" id="cd13403">
    <property type="entry name" value="MLTF-like"/>
    <property type="match status" value="1"/>
</dbReference>
<evidence type="ECO:0000313" key="11">
    <source>
        <dbReference type="EMBL" id="CAH1571409.1"/>
    </source>
</evidence>
<evidence type="ECO:0000256" key="9">
    <source>
        <dbReference type="SAM" id="MobiDB-lite"/>
    </source>
</evidence>
<dbReference type="GO" id="GO:0016998">
    <property type="term" value="P:cell wall macromolecule catabolic process"/>
    <property type="evidence" value="ECO:0007669"/>
    <property type="project" value="UniProtKB-UniRule"/>
</dbReference>
<comment type="catalytic activity">
    <reaction evidence="8">
        <text>Exolytic cleavage of the (1-&gt;4)-beta-glycosidic linkage between N-acetylmuramic acid (MurNAc) and N-acetylglucosamine (GlcNAc) residues in peptidoglycan, from either the reducing or the non-reducing ends of the peptidoglycan chains, with concomitant formation of a 1,6-anhydrobond in the MurNAc residue.</text>
        <dbReference type="EC" id="4.2.2.n1"/>
    </reaction>
</comment>
<keyword evidence="5 8" id="KW-0998">Cell outer membrane</keyword>
<dbReference type="InterPro" id="IPR008258">
    <property type="entry name" value="Transglycosylase_SLT_dom_1"/>
</dbReference>
<dbReference type="Gene3D" id="3.40.190.10">
    <property type="entry name" value="Periplasmic binding protein-like II"/>
    <property type="match status" value="2"/>
</dbReference>
<comment type="domain">
    <text evidence="8">The N-terminal domain does not have lytic activity and probably modulates enzymatic activity. The C-terminal domain is the catalytic active domain.</text>
</comment>
<comment type="similarity">
    <text evidence="8">In the N-terminal section; belongs to the bacterial solute-binding protein 3 family.</text>
</comment>
<evidence type="ECO:0000313" key="12">
    <source>
        <dbReference type="Proteomes" id="UP001295462"/>
    </source>
</evidence>